<keyword evidence="10" id="KW-0739">Sodium transport</keyword>
<comment type="caution">
    <text evidence="14">The sequence shown here is derived from an EMBL/GenBank/DDBJ whole genome shotgun (WGS) entry which is preliminary data.</text>
</comment>
<feature type="domain" description="Sodium/calcium exchanger membrane region" evidence="13">
    <location>
        <begin position="87"/>
        <end position="155"/>
    </location>
</feature>
<keyword evidence="2" id="KW-0813">Transport</keyword>
<evidence type="ECO:0000256" key="9">
    <source>
        <dbReference type="ARBA" id="ARBA00023136"/>
    </source>
</evidence>
<keyword evidence="8" id="KW-0915">Sodium</keyword>
<evidence type="ECO:0000256" key="6">
    <source>
        <dbReference type="ARBA" id="ARBA00022958"/>
    </source>
</evidence>
<dbReference type="GO" id="GO:0008324">
    <property type="term" value="F:monoatomic cation transmembrane transporter activity"/>
    <property type="evidence" value="ECO:0007669"/>
    <property type="project" value="TreeGrafter"/>
</dbReference>
<evidence type="ECO:0000256" key="1">
    <source>
        <dbReference type="ARBA" id="ARBA00004141"/>
    </source>
</evidence>
<keyword evidence="9 12" id="KW-0472">Membrane</keyword>
<gene>
    <name evidence="14" type="ORF">DCAF_LOCUS16352</name>
</gene>
<dbReference type="Gene3D" id="1.20.1420.30">
    <property type="entry name" value="NCX, central ion-binding region"/>
    <property type="match status" value="1"/>
</dbReference>
<evidence type="ECO:0000256" key="10">
    <source>
        <dbReference type="ARBA" id="ARBA00023201"/>
    </source>
</evidence>
<evidence type="ECO:0000256" key="3">
    <source>
        <dbReference type="ARBA" id="ARBA00022449"/>
    </source>
</evidence>
<keyword evidence="7 12" id="KW-1133">Transmembrane helix</keyword>
<dbReference type="InterPro" id="IPR004837">
    <property type="entry name" value="NaCa_Exmemb"/>
</dbReference>
<keyword evidence="5 12" id="KW-0812">Transmembrane</keyword>
<keyword evidence="10" id="KW-0406">Ion transport</keyword>
<dbReference type="PANTHER" id="PTHR12266">
    <property type="entry name" value="NA+/CA2+ K+ INDEPENDENT EXCHANGER"/>
    <property type="match status" value="1"/>
</dbReference>
<feature type="transmembrane region" description="Helical" evidence="12">
    <location>
        <begin position="72"/>
        <end position="90"/>
    </location>
</feature>
<sequence length="163" mass="17502">MLLRVRLSAPCSMLLRILEMPLSLPGRLTSSVVCEKRWSKPTAVASMTLAPVLLSTLWNAQDDSATFNKSLMVYGIGLMFGMTFGVLAYATTEKSSPPRRLTVLARGNSIGDLITNLILAANGSPEGTQVAISSRYASPIFNILFGPGLSPVCSARYSYPSLL</sequence>
<comment type="similarity">
    <text evidence="11">Belongs to the Ca(2+):cation antiporter (CaCA) (TC 2.A.19) family. Cation/calcium exchanger (CCX) subfamily.</text>
</comment>
<dbReference type="GO" id="GO:0015297">
    <property type="term" value="F:antiporter activity"/>
    <property type="evidence" value="ECO:0007669"/>
    <property type="project" value="UniProtKB-KW"/>
</dbReference>
<dbReference type="GO" id="GO:0006814">
    <property type="term" value="P:sodium ion transport"/>
    <property type="evidence" value="ECO:0007669"/>
    <property type="project" value="UniProtKB-KW"/>
</dbReference>
<keyword evidence="3" id="KW-0050">Antiport</keyword>
<dbReference type="EMBL" id="CAWUPB010001160">
    <property type="protein sequence ID" value="CAK7341573.1"/>
    <property type="molecule type" value="Genomic_DNA"/>
</dbReference>
<keyword evidence="4" id="KW-0633">Potassium transport</keyword>
<keyword evidence="6" id="KW-0630">Potassium</keyword>
<protein>
    <recommendedName>
        <fullName evidence="13">Sodium/calcium exchanger membrane region domain-containing protein</fullName>
    </recommendedName>
</protein>
<reference evidence="14 15" key="1">
    <citation type="submission" date="2024-01" db="EMBL/GenBank/DDBJ databases">
        <authorList>
            <person name="Waweru B."/>
        </authorList>
    </citation>
    <scope>NUCLEOTIDE SEQUENCE [LARGE SCALE GENOMIC DNA]</scope>
</reference>
<dbReference type="AlphaFoldDB" id="A0AAV1S0X8"/>
<dbReference type="InterPro" id="IPR044880">
    <property type="entry name" value="NCX_ion-bd_dom_sf"/>
</dbReference>
<organism evidence="14 15">
    <name type="scientific">Dovyalis caffra</name>
    <dbReference type="NCBI Taxonomy" id="77055"/>
    <lineage>
        <taxon>Eukaryota</taxon>
        <taxon>Viridiplantae</taxon>
        <taxon>Streptophyta</taxon>
        <taxon>Embryophyta</taxon>
        <taxon>Tracheophyta</taxon>
        <taxon>Spermatophyta</taxon>
        <taxon>Magnoliopsida</taxon>
        <taxon>eudicotyledons</taxon>
        <taxon>Gunneridae</taxon>
        <taxon>Pentapetalae</taxon>
        <taxon>rosids</taxon>
        <taxon>fabids</taxon>
        <taxon>Malpighiales</taxon>
        <taxon>Salicaceae</taxon>
        <taxon>Flacourtieae</taxon>
        <taxon>Dovyalis</taxon>
    </lineage>
</organism>
<evidence type="ECO:0000256" key="11">
    <source>
        <dbReference type="ARBA" id="ARBA00038187"/>
    </source>
</evidence>
<evidence type="ECO:0000256" key="2">
    <source>
        <dbReference type="ARBA" id="ARBA00022448"/>
    </source>
</evidence>
<evidence type="ECO:0000256" key="8">
    <source>
        <dbReference type="ARBA" id="ARBA00023053"/>
    </source>
</evidence>
<evidence type="ECO:0000313" key="15">
    <source>
        <dbReference type="Proteomes" id="UP001314170"/>
    </source>
</evidence>
<dbReference type="Proteomes" id="UP001314170">
    <property type="component" value="Unassembled WGS sequence"/>
</dbReference>
<dbReference type="GO" id="GO:0006813">
    <property type="term" value="P:potassium ion transport"/>
    <property type="evidence" value="ECO:0007669"/>
    <property type="project" value="UniProtKB-KW"/>
</dbReference>
<proteinExistence type="inferred from homology"/>
<dbReference type="PANTHER" id="PTHR12266:SF18">
    <property type="entry name" value="CATION_CALCIUM EXCHANGER 2"/>
    <property type="match status" value="1"/>
</dbReference>
<evidence type="ECO:0000256" key="12">
    <source>
        <dbReference type="SAM" id="Phobius"/>
    </source>
</evidence>
<evidence type="ECO:0000256" key="4">
    <source>
        <dbReference type="ARBA" id="ARBA00022538"/>
    </source>
</evidence>
<evidence type="ECO:0000259" key="13">
    <source>
        <dbReference type="Pfam" id="PF01699"/>
    </source>
</evidence>
<accession>A0AAV1S0X8</accession>
<dbReference type="Pfam" id="PF01699">
    <property type="entry name" value="Na_Ca_ex"/>
    <property type="match status" value="1"/>
</dbReference>
<name>A0AAV1S0X8_9ROSI</name>
<evidence type="ECO:0000256" key="7">
    <source>
        <dbReference type="ARBA" id="ARBA00022989"/>
    </source>
</evidence>
<dbReference type="GO" id="GO:0016020">
    <property type="term" value="C:membrane"/>
    <property type="evidence" value="ECO:0007669"/>
    <property type="project" value="UniProtKB-SubCell"/>
</dbReference>
<comment type="subcellular location">
    <subcellularLocation>
        <location evidence="1">Membrane</location>
        <topology evidence="1">Multi-pass membrane protein</topology>
    </subcellularLocation>
</comment>
<keyword evidence="15" id="KW-1185">Reference proteome</keyword>
<evidence type="ECO:0000313" key="14">
    <source>
        <dbReference type="EMBL" id="CAK7341573.1"/>
    </source>
</evidence>
<evidence type="ECO:0000256" key="5">
    <source>
        <dbReference type="ARBA" id="ARBA00022692"/>
    </source>
</evidence>
<dbReference type="InterPro" id="IPR051359">
    <property type="entry name" value="CaCA_antiporter"/>
</dbReference>